<keyword evidence="2" id="KW-0804">Transcription</keyword>
<reference evidence="5 6" key="1">
    <citation type="submission" date="2022-06" db="EMBL/GenBank/DDBJ databases">
        <title>Haloarcula sp. a new haloarchaeum isolate from saline soil.</title>
        <authorList>
            <person name="Strakova D."/>
            <person name="Galisteo C."/>
            <person name="Sanchez-Porro C."/>
            <person name="Ventosa A."/>
        </authorList>
    </citation>
    <scope>NUCLEOTIDE SEQUENCE [LARGE SCALE GENOMIC DNA]</scope>
    <source>
        <strain evidence="5 6">S1CR25-12</strain>
    </source>
</reference>
<evidence type="ECO:0000313" key="5">
    <source>
        <dbReference type="EMBL" id="MDS0259951.1"/>
    </source>
</evidence>
<keyword evidence="1" id="KW-0805">Transcription regulation</keyword>
<dbReference type="SUPFAM" id="SSF88659">
    <property type="entry name" value="Sigma3 and sigma4 domains of RNA polymerase sigma factors"/>
    <property type="match status" value="1"/>
</dbReference>
<evidence type="ECO:0000259" key="3">
    <source>
        <dbReference type="Pfam" id="PF04967"/>
    </source>
</evidence>
<dbReference type="RefSeq" id="WP_310919608.1">
    <property type="nucleotide sequence ID" value="NZ_JAMQON010000002.1"/>
</dbReference>
<dbReference type="Proteomes" id="UP001259659">
    <property type="component" value="Unassembled WGS sequence"/>
</dbReference>
<gene>
    <name evidence="5" type="ORF">NDI56_11150</name>
</gene>
<dbReference type="PANTHER" id="PTHR34236">
    <property type="entry name" value="DIMETHYL SULFOXIDE REDUCTASE TRANSCRIPTIONAL ACTIVATOR"/>
    <property type="match status" value="1"/>
</dbReference>
<protein>
    <submittedName>
        <fullName evidence="5">Helix-turn-helix domain-containing protein</fullName>
    </submittedName>
</protein>
<evidence type="ECO:0000259" key="4">
    <source>
        <dbReference type="Pfam" id="PF15915"/>
    </source>
</evidence>
<feature type="domain" description="Bacterioopsin transcriptional activator GAF and HTH associated" evidence="4">
    <location>
        <begin position="25"/>
        <end position="142"/>
    </location>
</feature>
<keyword evidence="6" id="KW-1185">Reference proteome</keyword>
<feature type="domain" description="HTH bat-type" evidence="3">
    <location>
        <begin position="157"/>
        <end position="207"/>
    </location>
</feature>
<dbReference type="EMBL" id="JAMQON010000002">
    <property type="protein sequence ID" value="MDS0259951.1"/>
    <property type="molecule type" value="Genomic_DNA"/>
</dbReference>
<dbReference type="PANTHER" id="PTHR34236:SF1">
    <property type="entry name" value="DIMETHYL SULFOXIDE REDUCTASE TRANSCRIPTIONAL ACTIVATOR"/>
    <property type="match status" value="1"/>
</dbReference>
<accession>A0ABU2FDR2</accession>
<proteinExistence type="predicted"/>
<sequence>MSVIAHLRVHANSFELGRILDISSGSSIVLENLVPLGEQAVPFFSIFGTDESQAFREAVQDHPSVRDIQEVSSHDDRTLFALDWDVTEDRLFRGIHETNANLLSATGGPQTWEIELRFHSHESLGSFKAYCSDANITLEVGRIYNPTRPESGPFYGLTQRQRDTLVRAVQGGYYSLPRELSTQDLADEFGISDQAVTERLRRAIVALVDNSLVAAIEAQDEFDPSGREL</sequence>
<dbReference type="InterPro" id="IPR013324">
    <property type="entry name" value="RNA_pol_sigma_r3/r4-like"/>
</dbReference>
<evidence type="ECO:0000313" key="6">
    <source>
        <dbReference type="Proteomes" id="UP001259659"/>
    </source>
</evidence>
<evidence type="ECO:0000256" key="1">
    <source>
        <dbReference type="ARBA" id="ARBA00023015"/>
    </source>
</evidence>
<dbReference type="InterPro" id="IPR007050">
    <property type="entry name" value="HTH_bacterioopsin"/>
</dbReference>
<evidence type="ECO:0000256" key="2">
    <source>
        <dbReference type="ARBA" id="ARBA00023163"/>
    </source>
</evidence>
<dbReference type="Pfam" id="PF15915">
    <property type="entry name" value="BAT"/>
    <property type="match status" value="1"/>
</dbReference>
<name>A0ABU2FDR2_9EURY</name>
<comment type="caution">
    <text evidence="5">The sequence shown here is derived from an EMBL/GenBank/DDBJ whole genome shotgun (WGS) entry which is preliminary data.</text>
</comment>
<dbReference type="InterPro" id="IPR031803">
    <property type="entry name" value="BAT_GAF/HTH-assoc"/>
</dbReference>
<dbReference type="Pfam" id="PF04967">
    <property type="entry name" value="HTH_10"/>
    <property type="match status" value="1"/>
</dbReference>
<organism evidence="5 6">
    <name type="scientific">Haloarcula saliterrae</name>
    <dbReference type="NCBI Taxonomy" id="2950534"/>
    <lineage>
        <taxon>Archaea</taxon>
        <taxon>Methanobacteriati</taxon>
        <taxon>Methanobacteriota</taxon>
        <taxon>Stenosarchaea group</taxon>
        <taxon>Halobacteria</taxon>
        <taxon>Halobacteriales</taxon>
        <taxon>Haloarculaceae</taxon>
        <taxon>Haloarcula</taxon>
    </lineage>
</organism>